<reference evidence="1" key="1">
    <citation type="submission" date="2023-04" db="EMBL/GenBank/DDBJ databases">
        <title>Draft Genome sequencing of Naganishia species isolated from polar environments using Oxford Nanopore Technology.</title>
        <authorList>
            <person name="Leo P."/>
            <person name="Venkateswaran K."/>
        </authorList>
    </citation>
    <scope>NUCLEOTIDE SEQUENCE</scope>
    <source>
        <strain evidence="1">MNA-CCFEE 5423</strain>
    </source>
</reference>
<accession>A0ACC2W5C1</accession>
<proteinExistence type="predicted"/>
<evidence type="ECO:0000313" key="2">
    <source>
        <dbReference type="Proteomes" id="UP001227268"/>
    </source>
</evidence>
<keyword evidence="2" id="KW-1185">Reference proteome</keyword>
<gene>
    <name evidence="1" type="ORF">QFC21_001540</name>
</gene>
<protein>
    <submittedName>
        <fullName evidence="1">Uncharacterized protein</fullName>
    </submittedName>
</protein>
<evidence type="ECO:0000313" key="1">
    <source>
        <dbReference type="EMBL" id="KAJ9106394.1"/>
    </source>
</evidence>
<name>A0ACC2W5C1_9TREE</name>
<dbReference type="Proteomes" id="UP001227268">
    <property type="component" value="Unassembled WGS sequence"/>
</dbReference>
<comment type="caution">
    <text evidence="1">The sequence shown here is derived from an EMBL/GenBank/DDBJ whole genome shotgun (WGS) entry which is preliminary data.</text>
</comment>
<organism evidence="1 2">
    <name type="scientific">Naganishia friedmannii</name>
    <dbReference type="NCBI Taxonomy" id="89922"/>
    <lineage>
        <taxon>Eukaryota</taxon>
        <taxon>Fungi</taxon>
        <taxon>Dikarya</taxon>
        <taxon>Basidiomycota</taxon>
        <taxon>Agaricomycotina</taxon>
        <taxon>Tremellomycetes</taxon>
        <taxon>Filobasidiales</taxon>
        <taxon>Filobasidiaceae</taxon>
        <taxon>Naganishia</taxon>
    </lineage>
</organism>
<sequence length="211" mass="22931">MRFSAVFSLTAVLAVLEFTSATPTPTRIQQNGSDDTAVVAKNNSQKRSAPSARLRQTSWKEIQARKETRMNPLYRRQQASGVAYPTCPLEDIPTAVARYQGVDIFGADILVGNGPEQPGERDCYYFCQYLEGCQAYLYVPTVAEGEQACFPKAGWTDDMWTNESPAAVSEGTVVGIVGGDCNAFSSAVPSAFRNSCCNAPATDMPEAIYVR</sequence>
<dbReference type="EMBL" id="JASBWT010000003">
    <property type="protein sequence ID" value="KAJ9106394.1"/>
    <property type="molecule type" value="Genomic_DNA"/>
</dbReference>